<protein>
    <recommendedName>
        <fullName evidence="2">Internal virion protein A</fullName>
    </recommendedName>
</protein>
<sequence>MNIIERNTTIDDIVGLISNLRKEDLLEVQTITGQDKIYKPLKESILNSTYSKSFLVDNKVAGIYGVTASPYNKNTGAPYLLCTNELYKIKKTFIKNCINRVEEMQFKFPILFNYIDSRNKLHLDWIKYCGFTIINDKYFNNIKFHGFMKKREDLNYV</sequence>
<evidence type="ECO:0008006" key="2">
    <source>
        <dbReference type="Google" id="ProtNLM"/>
    </source>
</evidence>
<proteinExistence type="predicted"/>
<name>A0A6J5M9W6_9CAUD</name>
<dbReference type="EMBL" id="LR796381">
    <property type="protein sequence ID" value="CAB4140519.1"/>
    <property type="molecule type" value="Genomic_DNA"/>
</dbReference>
<gene>
    <name evidence="1" type="ORF">UFOVP396_46</name>
</gene>
<organism evidence="1">
    <name type="scientific">uncultured Caudovirales phage</name>
    <dbReference type="NCBI Taxonomy" id="2100421"/>
    <lineage>
        <taxon>Viruses</taxon>
        <taxon>Duplodnaviria</taxon>
        <taxon>Heunggongvirae</taxon>
        <taxon>Uroviricota</taxon>
        <taxon>Caudoviricetes</taxon>
        <taxon>Peduoviridae</taxon>
        <taxon>Maltschvirus</taxon>
        <taxon>Maltschvirus maltsch</taxon>
    </lineage>
</organism>
<evidence type="ECO:0000313" key="1">
    <source>
        <dbReference type="EMBL" id="CAB4140519.1"/>
    </source>
</evidence>
<accession>A0A6J5M9W6</accession>
<reference evidence="1" key="1">
    <citation type="submission" date="2020-04" db="EMBL/GenBank/DDBJ databases">
        <authorList>
            <person name="Chiriac C."/>
            <person name="Salcher M."/>
            <person name="Ghai R."/>
            <person name="Kavagutti S V."/>
        </authorList>
    </citation>
    <scope>NUCLEOTIDE SEQUENCE</scope>
</reference>